<dbReference type="Proteomes" id="UP000262901">
    <property type="component" value="Unassembled WGS sequence"/>
</dbReference>
<evidence type="ECO:0000313" key="3">
    <source>
        <dbReference type="EMBL" id="RFU52033.1"/>
    </source>
</evidence>
<keyword evidence="7" id="KW-1185">Reference proteome</keyword>
<evidence type="ECO:0000313" key="4">
    <source>
        <dbReference type="EMBL" id="RFU54225.1"/>
    </source>
</evidence>
<keyword evidence="4" id="KW-0378">Hydrolase</keyword>
<dbReference type="GO" id="GO:0016787">
    <property type="term" value="F:hydrolase activity"/>
    <property type="evidence" value="ECO:0007669"/>
    <property type="project" value="UniProtKB-KW"/>
</dbReference>
<dbReference type="Gene3D" id="3.40.50.1820">
    <property type="entry name" value="alpha/beta hydrolase"/>
    <property type="match status" value="1"/>
</dbReference>
<dbReference type="InterPro" id="IPR029058">
    <property type="entry name" value="AB_hydrolase_fold"/>
</dbReference>
<dbReference type="EMBL" id="CP031733">
    <property type="protein sequence ID" value="AXQ78506.1"/>
    <property type="molecule type" value="Genomic_DNA"/>
</dbReference>
<dbReference type="Proteomes" id="UP000246115">
    <property type="component" value="Chromosome"/>
</dbReference>
<evidence type="ECO:0000313" key="7">
    <source>
        <dbReference type="Proteomes" id="UP000264056"/>
    </source>
</evidence>
<dbReference type="InterPro" id="IPR013595">
    <property type="entry name" value="Pept_S33_TAP-like_C"/>
</dbReference>
<evidence type="ECO:0000313" key="6">
    <source>
        <dbReference type="Proteomes" id="UP000262901"/>
    </source>
</evidence>
<proteinExistence type="predicted"/>
<dbReference type="Pfam" id="PF08386">
    <property type="entry name" value="Abhydrolase_4"/>
    <property type="match status" value="1"/>
</dbReference>
<accession>A0A346NBW1</accession>
<organism evidence="4 6">
    <name type="scientific">Streptococcus chenjunshii</name>
    <dbReference type="NCBI Taxonomy" id="2173853"/>
    <lineage>
        <taxon>Bacteria</taxon>
        <taxon>Bacillati</taxon>
        <taxon>Bacillota</taxon>
        <taxon>Bacilli</taxon>
        <taxon>Lactobacillales</taxon>
        <taxon>Streptococcaceae</taxon>
        <taxon>Streptococcus</taxon>
    </lineage>
</organism>
<reference evidence="4 6" key="2">
    <citation type="submission" date="2018-08" db="EMBL/GenBank/DDBJ databases">
        <title>Draft genome of Streptococcus sp. nov. Z1.</title>
        <authorList>
            <person name="Tian Z."/>
        </authorList>
    </citation>
    <scope>NUCLEOTIDE SEQUENCE [LARGE SCALE GENOMIC DNA]</scope>
    <source>
        <strain evidence="4">Z1</strain>
        <strain evidence="6">Z1(2018)</strain>
    </source>
</reference>
<reference evidence="2" key="4">
    <citation type="journal article" date="2019" name="Int. J. Syst. Evol. Microbiol.">
        <title>Streptococcus chenjunshii sp. nov. isolated from feces of Tibetan antelopes.</title>
        <authorList>
            <person name="Tian Z."/>
            <person name="Lu S."/>
            <person name="Jin D."/>
            <person name="Yang J."/>
            <person name="Pu J."/>
            <person name="Lai X.H."/>
            <person name="Bai X.N."/>
            <person name="Wu X.M."/>
            <person name="Li J."/>
            <person name="Wang S."/>
            <person name="Xu J."/>
        </authorList>
    </citation>
    <scope>NUCLEOTIDE SEQUENCE</scope>
    <source>
        <strain evidence="2">Z15</strain>
    </source>
</reference>
<gene>
    <name evidence="2" type="ORF">DDV21_005130</name>
    <name evidence="3" type="ORF">DDV22_00915</name>
    <name evidence="4" type="ORF">DDV23_01470</name>
</gene>
<evidence type="ECO:0000313" key="5">
    <source>
        <dbReference type="Proteomes" id="UP000246115"/>
    </source>
</evidence>
<dbReference type="Proteomes" id="UP000264056">
    <property type="component" value="Unassembled WGS sequence"/>
</dbReference>
<feature type="domain" description="Peptidase S33 tripeptidyl aminopeptidase-like C-terminal" evidence="1">
    <location>
        <begin position="6"/>
        <end position="62"/>
    </location>
</feature>
<dbReference type="OrthoDB" id="9805423at2"/>
<dbReference type="EMBL" id="QVQZ01000001">
    <property type="protein sequence ID" value="RFU54225.1"/>
    <property type="molecule type" value="Genomic_DNA"/>
</dbReference>
<reference evidence="3 7" key="1">
    <citation type="submission" date="2018-08" db="EMBL/GenBank/DDBJ databases">
        <title>Draft genome of Streptococcus sp .nov. Z2.</title>
        <authorList>
            <person name="Tian Z."/>
        </authorList>
    </citation>
    <scope>NUCLEOTIDE SEQUENCE [LARGE SCALE GENOMIC DNA]</scope>
    <source>
        <strain evidence="3 7">Z2</strain>
    </source>
</reference>
<dbReference type="EMBL" id="QVQY01000001">
    <property type="protein sequence ID" value="RFU52033.1"/>
    <property type="molecule type" value="Genomic_DNA"/>
</dbReference>
<sequence length="64" mass="7169">MAAVIQPVLIVNGDKDMMVPTENSYMMHETIKNSQLLNYPNAGHGSLFQYAERFASDVFSFLGE</sequence>
<reference evidence="5" key="3">
    <citation type="submission" date="2018-08" db="EMBL/GenBank/DDBJ databases">
        <title>Streptococcus chenjunshii sp. nov., isolated from stools sample of the Tibetan antelope in the Qinghai-Tibet plateau, China.</title>
        <authorList>
            <person name="Tian Z."/>
        </authorList>
    </citation>
    <scope>NUCLEOTIDE SEQUENCE [LARGE SCALE GENOMIC DNA]</scope>
    <source>
        <strain evidence="5">Z15</strain>
    </source>
</reference>
<dbReference type="KEGG" id="schj:DDV21_005130"/>
<evidence type="ECO:0000259" key="1">
    <source>
        <dbReference type="Pfam" id="PF08386"/>
    </source>
</evidence>
<dbReference type="AlphaFoldDB" id="A0A372KPK4"/>
<name>A0A372KPK4_9STRE</name>
<accession>A0A372KPK4</accession>
<protein>
    <submittedName>
        <fullName evidence="4">Alpha/beta hydrolase</fullName>
    </submittedName>
</protein>
<evidence type="ECO:0000313" key="2">
    <source>
        <dbReference type="EMBL" id="AXQ78506.1"/>
    </source>
</evidence>
<dbReference type="SUPFAM" id="SSF53474">
    <property type="entry name" value="alpha/beta-Hydrolases"/>
    <property type="match status" value="1"/>
</dbReference>